<protein>
    <submittedName>
        <fullName evidence="7">MFS general substrate transporter</fullName>
    </submittedName>
</protein>
<evidence type="ECO:0000256" key="2">
    <source>
        <dbReference type="ARBA" id="ARBA00022692"/>
    </source>
</evidence>
<feature type="region of interest" description="Disordered" evidence="5">
    <location>
        <begin position="264"/>
        <end position="301"/>
    </location>
</feature>
<feature type="transmembrane region" description="Helical" evidence="6">
    <location>
        <begin position="134"/>
        <end position="155"/>
    </location>
</feature>
<keyword evidence="4 6" id="KW-0472">Membrane</keyword>
<evidence type="ECO:0000313" key="8">
    <source>
        <dbReference type="Proteomes" id="UP000297245"/>
    </source>
</evidence>
<comment type="subcellular location">
    <subcellularLocation>
        <location evidence="1">Membrane</location>
        <topology evidence="1">Multi-pass membrane protein</topology>
    </subcellularLocation>
</comment>
<feature type="transmembrane region" description="Helical" evidence="6">
    <location>
        <begin position="307"/>
        <end position="327"/>
    </location>
</feature>
<name>A0A4S8LHG3_DENBC</name>
<keyword evidence="3 6" id="KW-1133">Transmembrane helix</keyword>
<dbReference type="Pfam" id="PF07690">
    <property type="entry name" value="MFS_1"/>
    <property type="match status" value="1"/>
</dbReference>
<feature type="transmembrane region" description="Helical" evidence="6">
    <location>
        <begin position="45"/>
        <end position="65"/>
    </location>
</feature>
<feature type="transmembrane region" description="Helical" evidence="6">
    <location>
        <begin position="110"/>
        <end position="128"/>
    </location>
</feature>
<feature type="compositionally biased region" description="Low complexity" evidence="5">
    <location>
        <begin position="264"/>
        <end position="275"/>
    </location>
</feature>
<proteinExistence type="predicted"/>
<feature type="transmembrane region" description="Helical" evidence="6">
    <location>
        <begin position="565"/>
        <end position="586"/>
    </location>
</feature>
<dbReference type="SUPFAM" id="SSF103473">
    <property type="entry name" value="MFS general substrate transporter"/>
    <property type="match status" value="1"/>
</dbReference>
<feature type="transmembrane region" description="Helical" evidence="6">
    <location>
        <begin position="219"/>
        <end position="236"/>
    </location>
</feature>
<dbReference type="InterPro" id="IPR036259">
    <property type="entry name" value="MFS_trans_sf"/>
</dbReference>
<dbReference type="InterPro" id="IPR051068">
    <property type="entry name" value="MFS_Domain-Containing_Protein"/>
</dbReference>
<evidence type="ECO:0000256" key="3">
    <source>
        <dbReference type="ARBA" id="ARBA00022989"/>
    </source>
</evidence>
<sequence length="594" mass="64097">MALPILRRRNESQHRPGSAVAPIEDVTTYDREQDPELILPKTSSLIIILLANMFMQISFFIVVASSNAYAQHLGGTATFSGVVIGIPTVFSGITLIPLSMLKWDRGGYKIPLHLCCFTLLFGHVLYSLAYRANFLYLILIGRCVNGIGFSMWMYCKRYCSDPRIVGLRRRTTLASWLVVGNGVGMGIGPLLGGLFYRYIGFGNSGLTGSIWNGYTSPTWVMAGIWALYWASCFIWFEDVPKNGHVSSPPQHGVEIKERQFTTTAVSVTPPSTSDPVSRHGIPPVSNAPKIQVPSSSPDEEPLPRSHYPVIFCMCWFAMTCFFILGAWEANLPVYTSAEVNPSFSFSPFIAGGFLSVGALICFPFFVLNIFVARRVQDRWILAGGTFLGASALIILLVLLGLNKTAVGGTSTFNTRSVGNDNSTLLSLGTELFSASPNLYTTLTNIRSSSGSGSFNSSILLETETDLGGSVRAFGLTTAPVLFVAWFLVALGFNIASTVTMSLLSKQLPSTQKWNGISSLMIQYSNYLGRVTGAVWGGYGGGIGSLGSSTGTTTMLTADVVRKAMMGYVGLELALVGVGGVLCGCLWRQLKAKTG</sequence>
<evidence type="ECO:0000256" key="1">
    <source>
        <dbReference type="ARBA" id="ARBA00004141"/>
    </source>
</evidence>
<evidence type="ECO:0000256" key="5">
    <source>
        <dbReference type="SAM" id="MobiDB-lite"/>
    </source>
</evidence>
<feature type="transmembrane region" description="Helical" evidence="6">
    <location>
        <begin position="176"/>
        <end position="199"/>
    </location>
</feature>
<dbReference type="PANTHER" id="PTHR23510">
    <property type="entry name" value="INNER MEMBRANE TRANSPORT PROTEIN YAJR"/>
    <property type="match status" value="1"/>
</dbReference>
<dbReference type="PANTHER" id="PTHR23510:SF64">
    <property type="entry name" value="INNER MEMBRANE TRANSPORT PROTEIN YAJR"/>
    <property type="match status" value="1"/>
</dbReference>
<evidence type="ECO:0000256" key="6">
    <source>
        <dbReference type="SAM" id="Phobius"/>
    </source>
</evidence>
<dbReference type="Proteomes" id="UP000297245">
    <property type="component" value="Unassembled WGS sequence"/>
</dbReference>
<reference evidence="7 8" key="1">
    <citation type="journal article" date="2019" name="Nat. Ecol. Evol.">
        <title>Megaphylogeny resolves global patterns of mushroom evolution.</title>
        <authorList>
            <person name="Varga T."/>
            <person name="Krizsan K."/>
            <person name="Foldi C."/>
            <person name="Dima B."/>
            <person name="Sanchez-Garcia M."/>
            <person name="Sanchez-Ramirez S."/>
            <person name="Szollosi G.J."/>
            <person name="Szarkandi J.G."/>
            <person name="Papp V."/>
            <person name="Albert L."/>
            <person name="Andreopoulos W."/>
            <person name="Angelini C."/>
            <person name="Antonin V."/>
            <person name="Barry K.W."/>
            <person name="Bougher N.L."/>
            <person name="Buchanan P."/>
            <person name="Buyck B."/>
            <person name="Bense V."/>
            <person name="Catcheside P."/>
            <person name="Chovatia M."/>
            <person name="Cooper J."/>
            <person name="Damon W."/>
            <person name="Desjardin D."/>
            <person name="Finy P."/>
            <person name="Geml J."/>
            <person name="Haridas S."/>
            <person name="Hughes K."/>
            <person name="Justo A."/>
            <person name="Karasinski D."/>
            <person name="Kautmanova I."/>
            <person name="Kiss B."/>
            <person name="Kocsube S."/>
            <person name="Kotiranta H."/>
            <person name="LaButti K.M."/>
            <person name="Lechner B.E."/>
            <person name="Liimatainen K."/>
            <person name="Lipzen A."/>
            <person name="Lukacs Z."/>
            <person name="Mihaltcheva S."/>
            <person name="Morgado L.N."/>
            <person name="Niskanen T."/>
            <person name="Noordeloos M.E."/>
            <person name="Ohm R.A."/>
            <person name="Ortiz-Santana B."/>
            <person name="Ovrebo C."/>
            <person name="Racz N."/>
            <person name="Riley R."/>
            <person name="Savchenko A."/>
            <person name="Shiryaev A."/>
            <person name="Soop K."/>
            <person name="Spirin V."/>
            <person name="Szebenyi C."/>
            <person name="Tomsovsky M."/>
            <person name="Tulloss R.E."/>
            <person name="Uehling J."/>
            <person name="Grigoriev I.V."/>
            <person name="Vagvolgyi C."/>
            <person name="Papp T."/>
            <person name="Martin F.M."/>
            <person name="Miettinen O."/>
            <person name="Hibbett D.S."/>
            <person name="Nagy L.G."/>
        </authorList>
    </citation>
    <scope>NUCLEOTIDE SEQUENCE [LARGE SCALE GENOMIC DNA]</scope>
    <source>
        <strain evidence="7 8">CBS 962.96</strain>
    </source>
</reference>
<feature type="transmembrane region" description="Helical" evidence="6">
    <location>
        <begin position="482"/>
        <end position="503"/>
    </location>
</feature>
<feature type="transmembrane region" description="Helical" evidence="6">
    <location>
        <begin position="77"/>
        <end position="98"/>
    </location>
</feature>
<evidence type="ECO:0000256" key="4">
    <source>
        <dbReference type="ARBA" id="ARBA00023136"/>
    </source>
</evidence>
<dbReference type="GO" id="GO:0016020">
    <property type="term" value="C:membrane"/>
    <property type="evidence" value="ECO:0007669"/>
    <property type="project" value="UniProtKB-SubCell"/>
</dbReference>
<evidence type="ECO:0000313" key="7">
    <source>
        <dbReference type="EMBL" id="THU88223.1"/>
    </source>
</evidence>
<dbReference type="EMBL" id="ML179417">
    <property type="protein sequence ID" value="THU88223.1"/>
    <property type="molecule type" value="Genomic_DNA"/>
</dbReference>
<feature type="transmembrane region" description="Helical" evidence="6">
    <location>
        <begin position="526"/>
        <end position="545"/>
    </location>
</feature>
<dbReference type="Gene3D" id="1.20.1250.20">
    <property type="entry name" value="MFS general substrate transporter like domains"/>
    <property type="match status" value="1"/>
</dbReference>
<organism evidence="7 8">
    <name type="scientific">Dendrothele bispora (strain CBS 962.96)</name>
    <dbReference type="NCBI Taxonomy" id="1314807"/>
    <lineage>
        <taxon>Eukaryota</taxon>
        <taxon>Fungi</taxon>
        <taxon>Dikarya</taxon>
        <taxon>Basidiomycota</taxon>
        <taxon>Agaricomycotina</taxon>
        <taxon>Agaricomycetes</taxon>
        <taxon>Agaricomycetidae</taxon>
        <taxon>Agaricales</taxon>
        <taxon>Agaricales incertae sedis</taxon>
        <taxon>Dendrothele</taxon>
    </lineage>
</organism>
<gene>
    <name evidence="7" type="ORF">K435DRAFT_316831</name>
</gene>
<feature type="transmembrane region" description="Helical" evidence="6">
    <location>
        <begin position="379"/>
        <end position="401"/>
    </location>
</feature>
<keyword evidence="2 6" id="KW-0812">Transmembrane</keyword>
<dbReference type="InterPro" id="IPR011701">
    <property type="entry name" value="MFS"/>
</dbReference>
<accession>A0A4S8LHG3</accession>
<dbReference type="GO" id="GO:0022857">
    <property type="term" value="F:transmembrane transporter activity"/>
    <property type="evidence" value="ECO:0007669"/>
    <property type="project" value="InterPro"/>
</dbReference>
<dbReference type="AlphaFoldDB" id="A0A4S8LHG3"/>
<dbReference type="OrthoDB" id="2015447at2759"/>
<keyword evidence="8" id="KW-1185">Reference proteome</keyword>
<feature type="transmembrane region" description="Helical" evidence="6">
    <location>
        <begin position="347"/>
        <end position="367"/>
    </location>
</feature>